<evidence type="ECO:0000313" key="2">
    <source>
        <dbReference type="Proteomes" id="UP000017127"/>
    </source>
</evidence>
<name>U7QCI3_9CYAN</name>
<dbReference type="EMBL" id="AUZM01000054">
    <property type="protein sequence ID" value="ERT05543.1"/>
    <property type="molecule type" value="Genomic_DNA"/>
</dbReference>
<protein>
    <submittedName>
        <fullName evidence="1">Uncharacterized protein</fullName>
    </submittedName>
</protein>
<dbReference type="AlphaFoldDB" id="U7QCI3"/>
<evidence type="ECO:0000313" key="1">
    <source>
        <dbReference type="EMBL" id="ERT05543.1"/>
    </source>
</evidence>
<gene>
    <name evidence="1" type="ORF">M595_4503</name>
</gene>
<organism evidence="1 2">
    <name type="scientific">Lyngbya aestuarii BL J</name>
    <dbReference type="NCBI Taxonomy" id="1348334"/>
    <lineage>
        <taxon>Bacteria</taxon>
        <taxon>Bacillati</taxon>
        <taxon>Cyanobacteriota</taxon>
        <taxon>Cyanophyceae</taxon>
        <taxon>Oscillatoriophycideae</taxon>
        <taxon>Oscillatoriales</taxon>
        <taxon>Microcoleaceae</taxon>
        <taxon>Lyngbya</taxon>
    </lineage>
</organism>
<keyword evidence="2" id="KW-1185">Reference proteome</keyword>
<accession>U7QCI3</accession>
<comment type="caution">
    <text evidence="1">The sequence shown here is derived from an EMBL/GenBank/DDBJ whole genome shotgun (WGS) entry which is preliminary data.</text>
</comment>
<dbReference type="Proteomes" id="UP000017127">
    <property type="component" value="Unassembled WGS sequence"/>
</dbReference>
<proteinExistence type="predicted"/>
<sequence length="39" mass="4693">MREFRHLHRNLTKKRGLRSPGLDIIEPDSYMKTKARVKI</sequence>
<reference evidence="1 2" key="1">
    <citation type="journal article" date="2013" name="Front. Microbiol.">
        <title>Comparative genomic analyses of the cyanobacterium, Lyngbya aestuarii BL J, a powerful hydrogen producer.</title>
        <authorList>
            <person name="Kothari A."/>
            <person name="Vaughn M."/>
            <person name="Garcia-Pichel F."/>
        </authorList>
    </citation>
    <scope>NUCLEOTIDE SEQUENCE [LARGE SCALE GENOMIC DNA]</scope>
    <source>
        <strain evidence="1 2">BL J</strain>
    </source>
</reference>